<evidence type="ECO:0000313" key="2">
    <source>
        <dbReference type="Proteomes" id="UP000235672"/>
    </source>
</evidence>
<keyword evidence="2" id="KW-1185">Reference proteome</keyword>
<dbReference type="OrthoDB" id="5344057at2759"/>
<protein>
    <recommendedName>
        <fullName evidence="3">Fungal N-terminal domain-containing protein</fullName>
    </recommendedName>
</protein>
<proteinExistence type="predicted"/>
<reference evidence="1 2" key="1">
    <citation type="submission" date="2016-05" db="EMBL/GenBank/DDBJ databases">
        <title>A degradative enzymes factory behind the ericoid mycorrhizal symbiosis.</title>
        <authorList>
            <consortium name="DOE Joint Genome Institute"/>
            <person name="Martino E."/>
            <person name="Morin E."/>
            <person name="Grelet G."/>
            <person name="Kuo A."/>
            <person name="Kohler A."/>
            <person name="Daghino S."/>
            <person name="Barry K."/>
            <person name="Choi C."/>
            <person name="Cichocki N."/>
            <person name="Clum A."/>
            <person name="Copeland A."/>
            <person name="Hainaut M."/>
            <person name="Haridas S."/>
            <person name="Labutti K."/>
            <person name="Lindquist E."/>
            <person name="Lipzen A."/>
            <person name="Khouja H.-R."/>
            <person name="Murat C."/>
            <person name="Ohm R."/>
            <person name="Olson A."/>
            <person name="Spatafora J."/>
            <person name="Veneault-Fourrey C."/>
            <person name="Henrissat B."/>
            <person name="Grigoriev I."/>
            <person name="Martin F."/>
            <person name="Perotto S."/>
        </authorList>
    </citation>
    <scope>NUCLEOTIDE SEQUENCE [LARGE SCALE GENOMIC DNA]</scope>
    <source>
        <strain evidence="1 2">UAMH 7357</strain>
    </source>
</reference>
<evidence type="ECO:0000313" key="1">
    <source>
        <dbReference type="EMBL" id="PMD19423.1"/>
    </source>
</evidence>
<dbReference type="AlphaFoldDB" id="A0A2J6PZG7"/>
<dbReference type="EMBL" id="KZ613489">
    <property type="protein sequence ID" value="PMD19423.1"/>
    <property type="molecule type" value="Genomic_DNA"/>
</dbReference>
<dbReference type="STRING" id="1745343.A0A2J6PZG7"/>
<evidence type="ECO:0008006" key="3">
    <source>
        <dbReference type="Google" id="ProtNLM"/>
    </source>
</evidence>
<name>A0A2J6PZG7_9HELO</name>
<accession>A0A2J6PZG7</accession>
<dbReference type="Proteomes" id="UP000235672">
    <property type="component" value="Unassembled WGS sequence"/>
</dbReference>
<gene>
    <name evidence="1" type="ORF">NA56DRAFT_750523</name>
</gene>
<sequence>MESSLASIAASASQALQGINQLHAFFKDVSLAQQKTTDVLDELQFLTTTLRGIQQLITGLCEASNNSLKLENTFSTVLPYLSRLESDLETCVKDVTIWVHVTKDSDPSCEKGIRAFLKKLKVAVDKSSFEEIERKIANHEARLGLSLSVLGLWIEHAGFKRGAELSAKFDGLTDAHLKLNDSINKKIAEDQSLGETLSELIGSNLQPLETSIEDHFDQMSSNHSESQQSIQSLSHSISSLASQVSQLLKNASLSDPNREDSPKIAESTNTKSPESEYEWCCDAISGIDDAFYKDACYNNYHCIYCSEKNFGPRPDSSQGKGRHLTDCHAFGKCNLMIAYQSWDDLKSHLIAFHSLTTEGSFPSTDRFRRKKRSFTLFRNKSFGCDHPSGAIFERSTAGLIIAARLQLAIDELNLGRIPNRKLLDFLQLRSSTEKSFLSTRDNIACLLEEAILSGHDIEFKELQFNVNSKLPGHTSIPFEAGSPSFHQSLNKWFLQILEESVTLRLLLVSGKVTGAMAPATSANGLARILAFWDIEDATTELEQTIELSDGAVDSRESLGCYSGSNVSIDSIKSDCSLVETYISRLGYLVRVSKRLQGLQECRTTLEKWREKCQQLNMPFEPEEQAFLKLFHVHEEDLSKDTEQAQASCTLLKEACHAAGLLHWEGNPTETVFEREI</sequence>
<organism evidence="1 2">
    <name type="scientific">Hyaloscypha hepaticicola</name>
    <dbReference type="NCBI Taxonomy" id="2082293"/>
    <lineage>
        <taxon>Eukaryota</taxon>
        <taxon>Fungi</taxon>
        <taxon>Dikarya</taxon>
        <taxon>Ascomycota</taxon>
        <taxon>Pezizomycotina</taxon>
        <taxon>Leotiomycetes</taxon>
        <taxon>Helotiales</taxon>
        <taxon>Hyaloscyphaceae</taxon>
        <taxon>Hyaloscypha</taxon>
    </lineage>
</organism>